<keyword evidence="10" id="KW-1185">Reference proteome</keyword>
<dbReference type="InterPro" id="IPR038096">
    <property type="entry name" value="TEA/ATTS_sf"/>
</dbReference>
<dbReference type="Proteomes" id="UP001492380">
    <property type="component" value="Unassembled WGS sequence"/>
</dbReference>
<evidence type="ECO:0000256" key="4">
    <source>
        <dbReference type="ARBA" id="ARBA00023163"/>
    </source>
</evidence>
<evidence type="ECO:0000313" key="10">
    <source>
        <dbReference type="Proteomes" id="UP001492380"/>
    </source>
</evidence>
<feature type="domain" description="TEA" evidence="8">
    <location>
        <begin position="124"/>
        <end position="198"/>
    </location>
</feature>
<keyword evidence="4" id="KW-0804">Transcription</keyword>
<dbReference type="PANTHER" id="PTHR11834:SF0">
    <property type="entry name" value="PROTEIN SCALLOPED"/>
    <property type="match status" value="1"/>
</dbReference>
<proteinExistence type="inferred from homology"/>
<comment type="subcellular location">
    <subcellularLocation>
        <location evidence="1">Nucleus</location>
    </subcellularLocation>
</comment>
<dbReference type="PROSITE" id="PS51088">
    <property type="entry name" value="TEA_2"/>
    <property type="match status" value="1"/>
</dbReference>
<dbReference type="Pfam" id="PF01285">
    <property type="entry name" value="TEA"/>
    <property type="match status" value="1"/>
</dbReference>
<evidence type="ECO:0000259" key="8">
    <source>
        <dbReference type="PROSITE" id="PS51088"/>
    </source>
</evidence>
<evidence type="ECO:0000256" key="3">
    <source>
        <dbReference type="ARBA" id="ARBA00023015"/>
    </source>
</evidence>
<keyword evidence="3" id="KW-0805">Transcription regulation</keyword>
<feature type="compositionally biased region" description="Gly residues" evidence="7">
    <location>
        <begin position="636"/>
        <end position="651"/>
    </location>
</feature>
<dbReference type="SMART" id="SM00426">
    <property type="entry name" value="TEA"/>
    <property type="match status" value="1"/>
</dbReference>
<dbReference type="PANTHER" id="PTHR11834">
    <property type="entry name" value="TRANSCRIPTIONAL ENHANCER FACTOR TEF RELATED"/>
    <property type="match status" value="1"/>
</dbReference>
<name>A0ABR1YGG8_9PEZI</name>
<evidence type="ECO:0000256" key="2">
    <source>
        <dbReference type="ARBA" id="ARBA00008421"/>
    </source>
</evidence>
<evidence type="ECO:0000256" key="5">
    <source>
        <dbReference type="ARBA" id="ARBA00023242"/>
    </source>
</evidence>
<feature type="compositionally biased region" description="Low complexity" evidence="7">
    <location>
        <begin position="678"/>
        <end position="695"/>
    </location>
</feature>
<evidence type="ECO:0000256" key="7">
    <source>
        <dbReference type="SAM" id="MobiDB-lite"/>
    </source>
</evidence>
<comment type="similarity">
    <text evidence="2">Belongs to the TEC1 family.</text>
</comment>
<evidence type="ECO:0000256" key="1">
    <source>
        <dbReference type="ARBA" id="ARBA00004123"/>
    </source>
</evidence>
<dbReference type="InterPro" id="IPR050937">
    <property type="entry name" value="TEC1_TEAD_TF"/>
</dbReference>
<dbReference type="Gene3D" id="6.10.20.40">
    <property type="entry name" value="TEA/ATTS domain"/>
    <property type="match status" value="1"/>
</dbReference>
<evidence type="ECO:0000256" key="6">
    <source>
        <dbReference type="PROSITE-ProRule" id="PRU00505"/>
    </source>
</evidence>
<reference evidence="9 10" key="1">
    <citation type="submission" date="2024-04" db="EMBL/GenBank/DDBJ databases">
        <title>Phyllosticta paracitricarpa is synonymous to the EU quarantine fungus P. citricarpa based on phylogenomic analyses.</title>
        <authorList>
            <consortium name="Lawrence Berkeley National Laboratory"/>
            <person name="Van Ingen-Buijs V.A."/>
            <person name="Van Westerhoven A.C."/>
            <person name="Haridas S."/>
            <person name="Skiadas P."/>
            <person name="Martin F."/>
            <person name="Groenewald J.Z."/>
            <person name="Crous P.W."/>
            <person name="Seidl M.F."/>
        </authorList>
    </citation>
    <scope>NUCLEOTIDE SEQUENCE [LARGE SCALE GENOMIC DNA]</scope>
    <source>
        <strain evidence="9 10">CBS 123374</strain>
    </source>
</reference>
<dbReference type="EMBL" id="JBBWRZ010000009">
    <property type="protein sequence ID" value="KAK8229132.1"/>
    <property type="molecule type" value="Genomic_DNA"/>
</dbReference>
<feature type="compositionally biased region" description="Low complexity" evidence="7">
    <location>
        <begin position="652"/>
        <end position="663"/>
    </location>
</feature>
<feature type="DNA-binding region" description="TEA" evidence="6">
    <location>
        <begin position="124"/>
        <end position="198"/>
    </location>
</feature>
<feature type="region of interest" description="Disordered" evidence="7">
    <location>
        <begin position="624"/>
        <end position="698"/>
    </location>
</feature>
<dbReference type="InterPro" id="IPR000818">
    <property type="entry name" value="TEA/ATTS_dom"/>
</dbReference>
<sequence length="785" mass="86091">MDRTSCVLPSNAPSLHHESAFDELGVQNRILQERCNNRQQDFLDQDQRKHGLYQPAENYFGGSPHGYLPPSQRSTSSHGLMMMMNEPDERVAHEAARLWAMLQRSDAYRKYRARQPKLDDGTPDNKQDQKWPEHMEMAFFAALVKYPPMGRQKQPHEGKLRGRNELIAYAIEKWTGEGRTRKQVSSHIQVLKPLFKEFPKIMRYMAKVDTSSRHKRHHSTDLLRRPIGPQASMRSLDYNPVIQDTYLHHAQMPPPQQILSSSTSLTPACFEMNARDTTSDPPRSLHCFTRFAKRAERQSLAYNDPQTANLPKHLRDLLEDRTTDSDVILADSSIMLMAQHIAKDSDELGIQIEFSSSYNHSHYDRFESHTRFYNGNDLATSPIRSVLGYDMNSRRLHAVAGTFGSGFWAAKLGPLSMKMREANKKAKTLIPAMGAAQAEDEELLKVKENVKAALASLSAVQEIYAIPREGGNGYPEQHNRVLVVGWTFRHAEPGTSGETTWRRVLLPHQTSPSCKDEPLKQDSSFGAAIPKQEHSQYSFEMAPTASGLITPTTSTQPSFDGAASGNPFDLDPLSSMGLTLPQPMPALNLAASSGAPHMSAEMDANALDFTGGHINVWMEPAVSMHEGSQTSTTNGGSVGGGGGPGSGGGYYDIGAGHPGSSQHSQHHGHHSHAPTPHPSQQHQQQQQLDGGQQPHTPVFDHLAAYNPRQSWSAAYGGLMDATDMYGGHTGYGADGGYVGDPTGQVAGLDKGKNGHASGQQGMGGGGYLEGPAMPSGRRDSGMLGL</sequence>
<feature type="compositionally biased region" description="Basic and acidic residues" evidence="7">
    <location>
        <begin position="776"/>
        <end position="785"/>
    </location>
</feature>
<keyword evidence="5" id="KW-0539">Nucleus</keyword>
<accession>A0ABR1YGG8</accession>
<feature type="region of interest" description="Disordered" evidence="7">
    <location>
        <begin position="749"/>
        <end position="785"/>
    </location>
</feature>
<dbReference type="PRINTS" id="PR00065">
    <property type="entry name" value="TEADOMAIN"/>
</dbReference>
<protein>
    <submittedName>
        <fullName evidence="9">TEA/ATTS domain family-domain-containing protein</fullName>
    </submittedName>
</protein>
<comment type="caution">
    <text evidence="9">The sequence shown here is derived from an EMBL/GenBank/DDBJ whole genome shotgun (WGS) entry which is preliminary data.</text>
</comment>
<evidence type="ECO:0000313" key="9">
    <source>
        <dbReference type="EMBL" id="KAK8229132.1"/>
    </source>
</evidence>
<organism evidence="9 10">
    <name type="scientific">Phyllosticta capitalensis</name>
    <dbReference type="NCBI Taxonomy" id="121624"/>
    <lineage>
        <taxon>Eukaryota</taxon>
        <taxon>Fungi</taxon>
        <taxon>Dikarya</taxon>
        <taxon>Ascomycota</taxon>
        <taxon>Pezizomycotina</taxon>
        <taxon>Dothideomycetes</taxon>
        <taxon>Dothideomycetes incertae sedis</taxon>
        <taxon>Botryosphaeriales</taxon>
        <taxon>Phyllostictaceae</taxon>
        <taxon>Phyllosticta</taxon>
    </lineage>
</organism>
<gene>
    <name evidence="9" type="ORF">HDK90DRAFT_347957</name>
</gene>